<feature type="region of interest" description="Disordered" evidence="1">
    <location>
        <begin position="1"/>
        <end position="116"/>
    </location>
</feature>
<dbReference type="Proteomes" id="UP001558613">
    <property type="component" value="Unassembled WGS sequence"/>
</dbReference>
<keyword evidence="3" id="KW-1185">Reference proteome</keyword>
<feature type="compositionally biased region" description="Basic and acidic residues" evidence="1">
    <location>
        <begin position="9"/>
        <end position="21"/>
    </location>
</feature>
<evidence type="ECO:0000256" key="1">
    <source>
        <dbReference type="SAM" id="MobiDB-lite"/>
    </source>
</evidence>
<evidence type="ECO:0000313" key="2">
    <source>
        <dbReference type="EMBL" id="KAL1260345.1"/>
    </source>
</evidence>
<comment type="caution">
    <text evidence="2">The sequence shown here is derived from an EMBL/GenBank/DDBJ whole genome shotgun (WGS) entry which is preliminary data.</text>
</comment>
<proteinExistence type="predicted"/>
<protein>
    <submittedName>
        <fullName evidence="2">Uncharacterized protein</fullName>
    </submittedName>
</protein>
<name>A0ABR3M5F3_9TELE</name>
<evidence type="ECO:0000313" key="3">
    <source>
        <dbReference type="Proteomes" id="UP001558613"/>
    </source>
</evidence>
<accession>A0ABR3M5F3</accession>
<reference evidence="2 3" key="1">
    <citation type="submission" date="2023-09" db="EMBL/GenBank/DDBJ databases">
        <authorList>
            <person name="Wang M."/>
        </authorList>
    </citation>
    <scope>NUCLEOTIDE SEQUENCE [LARGE SCALE GENOMIC DNA]</scope>
    <source>
        <strain evidence="2">GT-2023</strain>
        <tissue evidence="2">Liver</tissue>
    </source>
</reference>
<dbReference type="EMBL" id="JAYMGO010000015">
    <property type="protein sequence ID" value="KAL1260345.1"/>
    <property type="molecule type" value="Genomic_DNA"/>
</dbReference>
<organism evidence="2 3">
    <name type="scientific">Cirrhinus molitorella</name>
    <name type="common">mud carp</name>
    <dbReference type="NCBI Taxonomy" id="172907"/>
    <lineage>
        <taxon>Eukaryota</taxon>
        <taxon>Metazoa</taxon>
        <taxon>Chordata</taxon>
        <taxon>Craniata</taxon>
        <taxon>Vertebrata</taxon>
        <taxon>Euteleostomi</taxon>
        <taxon>Actinopterygii</taxon>
        <taxon>Neopterygii</taxon>
        <taxon>Teleostei</taxon>
        <taxon>Ostariophysi</taxon>
        <taxon>Cypriniformes</taxon>
        <taxon>Cyprinidae</taxon>
        <taxon>Labeoninae</taxon>
        <taxon>Labeonini</taxon>
        <taxon>Cirrhinus</taxon>
    </lineage>
</organism>
<feature type="compositionally biased region" description="Acidic residues" evidence="1">
    <location>
        <begin position="66"/>
        <end position="75"/>
    </location>
</feature>
<sequence length="204" mass="21950">MQTSSNLSNEREKSKASETERSSSVLTVRLPPGSGTVGYGRAASVRTPDPSRIVPETPVPGVTDDRGEEEEEDDGVPAADYFKSRTPSRASGADKHLAHTQSASSAADGYWKTSSRGKDAIISSDAGREDDGEMCCVTDSLITNNSRISEEPIHAGNAITTKCFTERPSDPIIVLRWTEHRHTLTGVSLSCPAPPEIHRDEISI</sequence>
<gene>
    <name evidence="2" type="ORF">QQF64_008172</name>
</gene>